<evidence type="ECO:0000259" key="9">
    <source>
        <dbReference type="PROSITE" id="PS50268"/>
    </source>
</evidence>
<dbReference type="PANTHER" id="PTHR24028">
    <property type="entry name" value="CADHERIN-87A"/>
    <property type="match status" value="1"/>
</dbReference>
<feature type="domain" description="Cadherin" evidence="9">
    <location>
        <begin position="148"/>
        <end position="248"/>
    </location>
</feature>
<evidence type="ECO:0000256" key="8">
    <source>
        <dbReference type="PROSITE-ProRule" id="PRU00043"/>
    </source>
</evidence>
<dbReference type="Gene3D" id="2.60.40.60">
    <property type="entry name" value="Cadherins"/>
    <property type="match status" value="7"/>
</dbReference>
<evidence type="ECO:0000256" key="7">
    <source>
        <dbReference type="ARBA" id="ARBA00023180"/>
    </source>
</evidence>
<dbReference type="CDD" id="cd11304">
    <property type="entry name" value="Cadherin_repeat"/>
    <property type="match status" value="7"/>
</dbReference>
<accession>A0ABM0ME36</accession>
<proteinExistence type="predicted"/>
<dbReference type="PROSITE" id="PS50268">
    <property type="entry name" value="CADHERIN_2"/>
    <property type="match status" value="7"/>
</dbReference>
<dbReference type="Pfam" id="PF00028">
    <property type="entry name" value="Cadherin"/>
    <property type="match status" value="6"/>
</dbReference>
<evidence type="ECO:0000256" key="3">
    <source>
        <dbReference type="ARBA" id="ARBA00022737"/>
    </source>
</evidence>
<keyword evidence="4 8" id="KW-0106">Calcium</keyword>
<gene>
    <name evidence="11" type="primary">LOC102810272</name>
</gene>
<feature type="domain" description="Cadherin" evidence="9">
    <location>
        <begin position="558"/>
        <end position="664"/>
    </location>
</feature>
<evidence type="ECO:0000256" key="2">
    <source>
        <dbReference type="ARBA" id="ARBA00022692"/>
    </source>
</evidence>
<evidence type="ECO:0000256" key="4">
    <source>
        <dbReference type="ARBA" id="ARBA00022837"/>
    </source>
</evidence>
<keyword evidence="6" id="KW-0472">Membrane</keyword>
<keyword evidence="7" id="KW-0325">Glycoprotein</keyword>
<evidence type="ECO:0000313" key="10">
    <source>
        <dbReference type="Proteomes" id="UP000694865"/>
    </source>
</evidence>
<feature type="domain" description="Cadherin" evidence="9">
    <location>
        <begin position="251"/>
        <end position="350"/>
    </location>
</feature>
<evidence type="ECO:0000313" key="11">
    <source>
        <dbReference type="RefSeq" id="XP_006818277.1"/>
    </source>
</evidence>
<keyword evidence="5" id="KW-1133">Transmembrane helix</keyword>
<feature type="domain" description="Cadherin" evidence="9">
    <location>
        <begin position="465"/>
        <end position="557"/>
    </location>
</feature>
<dbReference type="Proteomes" id="UP000694865">
    <property type="component" value="Unplaced"/>
</dbReference>
<keyword evidence="3" id="KW-0677">Repeat</keyword>
<feature type="domain" description="Cadherin" evidence="9">
    <location>
        <begin position="666"/>
        <end position="771"/>
    </location>
</feature>
<keyword evidence="10" id="KW-1185">Reference proteome</keyword>
<evidence type="ECO:0000256" key="5">
    <source>
        <dbReference type="ARBA" id="ARBA00022989"/>
    </source>
</evidence>
<dbReference type="PROSITE" id="PS00232">
    <property type="entry name" value="CADHERIN_1"/>
    <property type="match status" value="1"/>
</dbReference>
<name>A0ABM0ME36_SACKO</name>
<dbReference type="GeneID" id="102810272"/>
<evidence type="ECO:0000256" key="6">
    <source>
        <dbReference type="ARBA" id="ARBA00023136"/>
    </source>
</evidence>
<protein>
    <submittedName>
        <fullName evidence="11">Protocadherin Fat 4-like</fullName>
    </submittedName>
</protein>
<dbReference type="InterPro" id="IPR020894">
    <property type="entry name" value="Cadherin_CS"/>
</dbReference>
<dbReference type="InterPro" id="IPR002126">
    <property type="entry name" value="Cadherin-like_dom"/>
</dbReference>
<sequence>MAVRAIRAPVLLYLAVAFTATLHVIHSATLPRLTVPNNVHSGYEIARLRHVGQNYSINALGDAANIFQVSSDGVVTTRRKLTNRANTVVVLGIDQTTDTNSWQEIFNVYIIDIIPVDDSLRYEEIIQDVMSFAASNGGGRLPRKRRDTLPEVRASVREDVDVGTLVLDINNIPSDPTRDRFTMIEPLNPHFYVDYGTGQVTVLQSLDHETNPEEEFTVEITKEGDSDVSNEVHIVITVEDVNDESPQWSMPVYPYNAVVPTNAPTGVSIYQLQASDADSNSLNYNLDSTSDDQGLFEVDQTTGTIRTKLQRGQRYQEGFEYILRVRANDGVNYSPLAYVSVIGGRRPPQFVKERYDVDVPENTKPGYVVVRVEAFSFTRGTAVTYKFISLGSDQMVFTIGTKSGQITVNKALDYEQGPRRYNLKVEATEEGYDGLSSSVDVVVTVIDTNDCTPRFEQSLYTVKDFPEDASTYVKVVTVLATDCDSGTNAQLSYSIDNSAFQINNLGEIRPSVKLDYESTNSLYTIIATAKDHGSPSKTGTATINVRIKNYNDEPPHFSQNTYKYFVAENAPDGFQVATVIATDPDGDVVIYGISAGNEDGNFEINKHTGVISLRATQDLTQASYLINVTATDDSSCCDGLGTIHTSQALVIIEVNDVNNNRPIFHNCANYNPTVAENSPVGTTVTQVLATDADVGTNGQVEYSIVRRETADLNFRIDPNLGIITTARRFDREVKRIYGISVAATDLAPDPLIGICQMNIEITDVNDNMPHFEQRSYESSRTQGKLAILASLTQGKLAILASPTHSKLAVPASPTQGKLAILASPTQASPTQSKLAVPASPTQSELAILASSTLGKLAILASPTQGKLAILVSPTQGKLAILVSPTLGKLAILASQTQSELAVPASPTQSELAILASPTQASPTQGKLAILASQTQSELAILASPTQGKLAVPASPTQSELAILASPTLGKLAVLASPTQSKLAVPASPTQGKLAILASQTQGKLAILASPTQASPTQSELAILASTTQGKLAILASQTQGKLAVPASPNQSELAILASPTQASPTQGKLAILASPTQGKLVILTSPTQSELAILASTTQGKLAVPASPNQSELAILASPTLGKLAILASPTHSKLAVLASPTQSELAILAPTTQGKLAILASPTQGKLAILASQTQGKLAILASPTQGKLAILASQTQGKLAILASTTQGKLAILASPTQSELAILASTTQGKLEVLVSPTLDKLAVLASPTHSKLAVPASPTQSELAILASPTQASPTQSELAIVASPTQSELAILASQTQGKLAILASPTQDQLREDTPVGTSFLRVAAQDADTGYNAEISYSLSDEEYFSVNNATGWVYVKNAIYLSQLPFLTVGVYGLLL</sequence>
<dbReference type="InterPro" id="IPR015919">
    <property type="entry name" value="Cadherin-like_sf"/>
</dbReference>
<reference evidence="11" key="1">
    <citation type="submission" date="2025-08" db="UniProtKB">
        <authorList>
            <consortium name="RefSeq"/>
        </authorList>
    </citation>
    <scope>IDENTIFICATION</scope>
    <source>
        <tissue evidence="11">Testes</tissue>
    </source>
</reference>
<dbReference type="SMART" id="SM00112">
    <property type="entry name" value="CA"/>
    <property type="match status" value="6"/>
</dbReference>
<dbReference type="RefSeq" id="XP_006818277.1">
    <property type="nucleotide sequence ID" value="XM_006818214.1"/>
</dbReference>
<evidence type="ECO:0000256" key="1">
    <source>
        <dbReference type="ARBA" id="ARBA00004167"/>
    </source>
</evidence>
<comment type="subcellular location">
    <subcellularLocation>
        <location evidence="1">Membrane</location>
        <topology evidence="1">Single-pass membrane protein</topology>
    </subcellularLocation>
</comment>
<organism evidence="10 11">
    <name type="scientific">Saccoglossus kowalevskii</name>
    <name type="common">Acorn worm</name>
    <dbReference type="NCBI Taxonomy" id="10224"/>
    <lineage>
        <taxon>Eukaryota</taxon>
        <taxon>Metazoa</taxon>
        <taxon>Hemichordata</taxon>
        <taxon>Enteropneusta</taxon>
        <taxon>Harrimaniidae</taxon>
        <taxon>Saccoglossus</taxon>
    </lineage>
</organism>
<keyword evidence="2" id="KW-0812">Transmembrane</keyword>
<feature type="domain" description="Cadherin" evidence="9">
    <location>
        <begin position="351"/>
        <end position="455"/>
    </location>
</feature>
<feature type="domain" description="Cadherin" evidence="9">
    <location>
        <begin position="1308"/>
        <end position="1384"/>
    </location>
</feature>
<dbReference type="InterPro" id="IPR050174">
    <property type="entry name" value="Protocadherin/Cadherin-CA"/>
</dbReference>
<dbReference type="SUPFAM" id="SSF49313">
    <property type="entry name" value="Cadherin-like"/>
    <property type="match status" value="7"/>
</dbReference>
<dbReference type="PANTHER" id="PTHR24028:SF316">
    <property type="entry name" value="NEURAL-CADHERIN-LIKE"/>
    <property type="match status" value="1"/>
</dbReference>
<dbReference type="PRINTS" id="PR00205">
    <property type="entry name" value="CADHERIN"/>
</dbReference>